<dbReference type="RefSeq" id="WP_220617912.1">
    <property type="nucleotide sequence ID" value="NZ_RKLR01000002.1"/>
</dbReference>
<dbReference type="Pfam" id="PF25927">
    <property type="entry name" value="DUF7972"/>
    <property type="match status" value="1"/>
</dbReference>
<feature type="transmembrane region" description="Helical" evidence="1">
    <location>
        <begin position="284"/>
        <end position="308"/>
    </location>
</feature>
<reference evidence="2 3" key="1">
    <citation type="submission" date="2021-06" db="EMBL/GenBank/DDBJ databases">
        <title>Halomicroarcula sp. a new haloarchaeum isolated from saline soil.</title>
        <authorList>
            <person name="Duran-Viseras A."/>
            <person name="Sanchez-Porro C."/>
            <person name="Ventosa A."/>
        </authorList>
    </citation>
    <scope>NUCLEOTIDE SEQUENCE [LARGE SCALE GENOMIC DNA]</scope>
    <source>
        <strain evidence="2 3">F13</strain>
    </source>
</reference>
<evidence type="ECO:0000313" key="3">
    <source>
        <dbReference type="Proteomes" id="UP001430377"/>
    </source>
</evidence>
<feature type="transmembrane region" description="Helical" evidence="1">
    <location>
        <begin position="59"/>
        <end position="81"/>
    </location>
</feature>
<evidence type="ECO:0000256" key="1">
    <source>
        <dbReference type="SAM" id="Phobius"/>
    </source>
</evidence>
<dbReference type="Proteomes" id="UP001430377">
    <property type="component" value="Unassembled WGS sequence"/>
</dbReference>
<keyword evidence="1" id="KW-0812">Transmembrane</keyword>
<feature type="transmembrane region" description="Helical" evidence="1">
    <location>
        <begin position="28"/>
        <end position="53"/>
    </location>
</feature>
<evidence type="ECO:0000313" key="2">
    <source>
        <dbReference type="EMBL" id="MBX0322941.1"/>
    </source>
</evidence>
<dbReference type="InterPro" id="IPR058278">
    <property type="entry name" value="DUF7972"/>
</dbReference>
<keyword evidence="1" id="KW-1133">Transmembrane helix</keyword>
<protein>
    <submittedName>
        <fullName evidence="2">Uncharacterized protein</fullName>
    </submittedName>
</protein>
<proteinExistence type="predicted"/>
<dbReference type="AlphaFoldDB" id="A0AAW4PP66"/>
<feature type="transmembrane region" description="Helical" evidence="1">
    <location>
        <begin position="253"/>
        <end position="272"/>
    </location>
</feature>
<gene>
    <name evidence="2" type="ORF">EGH21_07860</name>
</gene>
<dbReference type="EMBL" id="RKLR01000002">
    <property type="protein sequence ID" value="MBX0322941.1"/>
    <property type="molecule type" value="Genomic_DNA"/>
</dbReference>
<name>A0AAW4PP66_9EURY</name>
<keyword evidence="3" id="KW-1185">Reference proteome</keyword>
<sequence length="331" mass="34835">MSETERSGWSGPTDLPAKRWVLLTGSRTVLSAVALLSLVGLTGGLIAAGVVYVGPGSTFASVLSSGMLGALATIVTVTLSINQLILSRVFGAPADLTDRLEGNLDFRRSVEDIAGVDASPNDPGSFLSLVARTLEERAAELERQVERAEDVPEAHRDTAQTLATELVSYAAHLESGEDSESTFEVLALTFGTEYADLMDDVRALQRGAGERLPEAAAGALDDILELLKGIATIRQFFKTLAVQQDLAALSRQLIYTGVPALLVTFYLAQVYAGPGGSPTLPVASLPVVASVATAVVFSPLAVLVSYILRVATVTLYTVSVGSFIPPEERAE</sequence>
<organism evidence="2 3">
    <name type="scientific">Haloarcula rubra</name>
    <dbReference type="NCBI Taxonomy" id="2487747"/>
    <lineage>
        <taxon>Archaea</taxon>
        <taxon>Methanobacteriati</taxon>
        <taxon>Methanobacteriota</taxon>
        <taxon>Stenosarchaea group</taxon>
        <taxon>Halobacteria</taxon>
        <taxon>Halobacteriales</taxon>
        <taxon>Haloarculaceae</taxon>
        <taxon>Haloarcula</taxon>
    </lineage>
</organism>
<accession>A0AAW4PP66</accession>
<keyword evidence="1" id="KW-0472">Membrane</keyword>
<comment type="caution">
    <text evidence="2">The sequence shown here is derived from an EMBL/GenBank/DDBJ whole genome shotgun (WGS) entry which is preliminary data.</text>
</comment>